<reference evidence="2" key="1">
    <citation type="submission" date="2019-03" db="EMBL/GenBank/DDBJ databases">
        <title>Single cell metagenomics reveals metabolic interactions within the superorganism composed of flagellate Streblomastix strix and complex community of Bacteroidetes bacteria on its surface.</title>
        <authorList>
            <person name="Treitli S.C."/>
            <person name="Kolisko M."/>
            <person name="Husnik F."/>
            <person name="Keeling P."/>
            <person name="Hampl V."/>
        </authorList>
    </citation>
    <scope>NUCLEOTIDE SEQUENCE</scope>
    <source>
        <strain evidence="2">STM</strain>
    </source>
</reference>
<feature type="domain" description="Bacterial DNA polymerase III alpha subunit NTPase" evidence="1">
    <location>
        <begin position="2"/>
        <end position="59"/>
    </location>
</feature>
<dbReference type="EMBL" id="SNRY01002950">
    <property type="protein sequence ID" value="KAA6322826.1"/>
    <property type="molecule type" value="Genomic_DNA"/>
</dbReference>
<dbReference type="GO" id="GO:0003887">
    <property type="term" value="F:DNA-directed DNA polymerase activity"/>
    <property type="evidence" value="ECO:0007669"/>
    <property type="project" value="UniProtKB-EC"/>
</dbReference>
<sequence length="60" mass="6638">SVGPGRGSVAGSAVAYCLEITQIDPVKYDLLFERFLNPDRISPPDIDIDFDDDGRNEVLR</sequence>
<dbReference type="GO" id="GO:0006260">
    <property type="term" value="P:DNA replication"/>
    <property type="evidence" value="ECO:0007669"/>
    <property type="project" value="InterPro"/>
</dbReference>
<dbReference type="InterPro" id="IPR004805">
    <property type="entry name" value="DnaE2/DnaE/PolC"/>
</dbReference>
<dbReference type="PANTHER" id="PTHR32294">
    <property type="entry name" value="DNA POLYMERASE III SUBUNIT ALPHA"/>
    <property type="match status" value="1"/>
</dbReference>
<dbReference type="InterPro" id="IPR011708">
    <property type="entry name" value="DNA_pol3_alpha_NTPase_dom"/>
</dbReference>
<feature type="non-terminal residue" evidence="2">
    <location>
        <position position="1"/>
    </location>
</feature>
<dbReference type="PANTHER" id="PTHR32294:SF0">
    <property type="entry name" value="DNA POLYMERASE III SUBUNIT ALPHA"/>
    <property type="match status" value="1"/>
</dbReference>
<evidence type="ECO:0000313" key="2">
    <source>
        <dbReference type="EMBL" id="KAA6322826.1"/>
    </source>
</evidence>
<keyword evidence="2" id="KW-0548">Nucleotidyltransferase</keyword>
<dbReference type="GO" id="GO:0008408">
    <property type="term" value="F:3'-5' exonuclease activity"/>
    <property type="evidence" value="ECO:0007669"/>
    <property type="project" value="InterPro"/>
</dbReference>
<proteinExistence type="predicted"/>
<keyword evidence="2" id="KW-0808">Transferase</keyword>
<dbReference type="Pfam" id="PF07733">
    <property type="entry name" value="DNA_pol3_alpha"/>
    <property type="match status" value="1"/>
</dbReference>
<dbReference type="AlphaFoldDB" id="A0A5J4QLQ1"/>
<dbReference type="EC" id="2.7.7.7" evidence="2"/>
<gene>
    <name evidence="2" type="ORF">EZS27_027676</name>
</gene>
<comment type="caution">
    <text evidence="2">The sequence shown here is derived from an EMBL/GenBank/DDBJ whole genome shotgun (WGS) entry which is preliminary data.</text>
</comment>
<organism evidence="2">
    <name type="scientific">termite gut metagenome</name>
    <dbReference type="NCBI Taxonomy" id="433724"/>
    <lineage>
        <taxon>unclassified sequences</taxon>
        <taxon>metagenomes</taxon>
        <taxon>organismal metagenomes</taxon>
    </lineage>
</organism>
<name>A0A5J4QLQ1_9ZZZZ</name>
<evidence type="ECO:0000259" key="1">
    <source>
        <dbReference type="Pfam" id="PF07733"/>
    </source>
</evidence>
<accession>A0A5J4QLQ1</accession>
<protein>
    <submittedName>
        <fullName evidence="2">DNA polymerase III subunit alpha</fullName>
        <ecNumber evidence="2">2.7.7.7</ecNumber>
    </submittedName>
</protein>